<dbReference type="InterPro" id="IPR004358">
    <property type="entry name" value="Sig_transdc_His_kin-like_C"/>
</dbReference>
<reference evidence="15" key="1">
    <citation type="submission" date="2019-08" db="EMBL/GenBank/DDBJ databases">
        <title>Complete genome sequence of a mangrove-derived Streptomyces xiamenensis.</title>
        <authorList>
            <person name="Xu J."/>
        </authorList>
    </citation>
    <scope>NUCLEOTIDE SEQUENCE</scope>
    <source>
        <strain evidence="15">318</strain>
    </source>
</reference>
<dbReference type="EC" id="2.7.13.3" evidence="3"/>
<keyword evidence="8 12" id="KW-1133">Transmembrane helix</keyword>
<dbReference type="GO" id="GO:0005886">
    <property type="term" value="C:plasma membrane"/>
    <property type="evidence" value="ECO:0007669"/>
    <property type="project" value="UniProtKB-SubCell"/>
</dbReference>
<keyword evidence="10 12" id="KW-0472">Membrane</keyword>
<comment type="subcellular location">
    <subcellularLocation>
        <location evidence="2">Cell membrane</location>
    </subcellularLocation>
</comment>
<evidence type="ECO:0000256" key="5">
    <source>
        <dbReference type="ARBA" id="ARBA00022679"/>
    </source>
</evidence>
<dbReference type="KEGG" id="sxi:SXIM_42190"/>
<dbReference type="InterPro" id="IPR003594">
    <property type="entry name" value="HATPase_dom"/>
</dbReference>
<dbReference type="PANTHER" id="PTHR45436">
    <property type="entry name" value="SENSOR HISTIDINE KINASE YKOH"/>
    <property type="match status" value="1"/>
</dbReference>
<evidence type="ECO:0000256" key="6">
    <source>
        <dbReference type="ARBA" id="ARBA00022692"/>
    </source>
</evidence>
<dbReference type="Proteomes" id="UP000034034">
    <property type="component" value="Chromosome"/>
</dbReference>
<dbReference type="PROSITE" id="PS50109">
    <property type="entry name" value="HIS_KIN"/>
    <property type="match status" value="1"/>
</dbReference>
<dbReference type="FunFam" id="1.10.287.130:FF:000009">
    <property type="entry name" value="Two-component sensor histidine kinase"/>
    <property type="match status" value="1"/>
</dbReference>
<dbReference type="SMART" id="SM00304">
    <property type="entry name" value="HAMP"/>
    <property type="match status" value="1"/>
</dbReference>
<dbReference type="InterPro" id="IPR036890">
    <property type="entry name" value="HATPase_C_sf"/>
</dbReference>
<dbReference type="InterPro" id="IPR005467">
    <property type="entry name" value="His_kinase_dom"/>
</dbReference>
<dbReference type="InterPro" id="IPR036097">
    <property type="entry name" value="HisK_dim/P_sf"/>
</dbReference>
<dbReference type="Pfam" id="PF00672">
    <property type="entry name" value="HAMP"/>
    <property type="match status" value="1"/>
</dbReference>
<keyword evidence="16" id="KW-1185">Reference proteome</keyword>
<gene>
    <name evidence="15" type="ORF">SXIM_42190</name>
</gene>
<dbReference type="CDD" id="cd06225">
    <property type="entry name" value="HAMP"/>
    <property type="match status" value="1"/>
</dbReference>
<evidence type="ECO:0000256" key="12">
    <source>
        <dbReference type="SAM" id="Phobius"/>
    </source>
</evidence>
<dbReference type="PRINTS" id="PR00344">
    <property type="entry name" value="BCTRLSENSOR"/>
</dbReference>
<evidence type="ECO:0000259" key="13">
    <source>
        <dbReference type="PROSITE" id="PS50109"/>
    </source>
</evidence>
<dbReference type="Pfam" id="PF00512">
    <property type="entry name" value="HisKA"/>
    <property type="match status" value="1"/>
</dbReference>
<dbReference type="InterPro" id="IPR050428">
    <property type="entry name" value="TCS_sensor_his_kinase"/>
</dbReference>
<dbReference type="Gene3D" id="1.10.287.130">
    <property type="match status" value="1"/>
</dbReference>
<feature type="region of interest" description="Disordered" evidence="11">
    <location>
        <begin position="87"/>
        <end position="138"/>
    </location>
</feature>
<name>A0A0F7FZD2_9ACTN</name>
<sequence>MASVRAKAATGATAVVAVALIAAGLLMLVALRGNLVEQVDLQAEVTARDVAGQLATGTAFDDLDLDRSRPVQVLDADEDRLLAASEGLEAISGTGSDQVTVREEPPARPPGFDDDDDDDDDDEDDGNRLGPGEVDEDIDYADGRATVDGAAGPYRFAVVDVTTPDGTETTVYAGAPAEVEQAALDSVRTSMLVGVPVLLAVVAAITWLMTRRALRPVEGIRREMAAITHSTDLSRRVPEPSVRDEVGRLAVTTNETLAALEASVERQRRFVADASHELRSPIASLRTQLEVGQAHPDLLDLGGAVQDTVRLQDLAADLLLLARLDAGEQPAAGRRVDLAELAREELAQRAALLAAAGVTARTELAEVTVEGSRGQLSRVLGNLIDNAVRHAVGTVRVSLRTEGGAAAVLEVADDGAGVPAGQRERIFERFVRLDDARSRDAGGAGLGLAIARDVAVRHHGTLTVSDAPEGGALFRLTLPVPPPSDPAAPPAAG</sequence>
<evidence type="ECO:0000313" key="16">
    <source>
        <dbReference type="Proteomes" id="UP000034034"/>
    </source>
</evidence>
<dbReference type="SUPFAM" id="SSF47384">
    <property type="entry name" value="Homodimeric domain of signal transducing histidine kinase"/>
    <property type="match status" value="1"/>
</dbReference>
<dbReference type="RefSeq" id="WP_046724868.1">
    <property type="nucleotide sequence ID" value="NZ_CP009922.3"/>
</dbReference>
<dbReference type="Gene3D" id="6.10.340.10">
    <property type="match status" value="1"/>
</dbReference>
<dbReference type="CDD" id="cd00082">
    <property type="entry name" value="HisKA"/>
    <property type="match status" value="1"/>
</dbReference>
<keyword evidence="5" id="KW-0808">Transferase</keyword>
<dbReference type="InterPro" id="IPR003661">
    <property type="entry name" value="HisK_dim/P_dom"/>
</dbReference>
<evidence type="ECO:0000256" key="7">
    <source>
        <dbReference type="ARBA" id="ARBA00022777"/>
    </source>
</evidence>
<dbReference type="EMBL" id="CP009922">
    <property type="protein sequence ID" value="AKG45603.1"/>
    <property type="molecule type" value="Genomic_DNA"/>
</dbReference>
<dbReference type="HOGENOM" id="CLU_000445_89_6_11"/>
<dbReference type="PATRIC" id="fig|408015.6.peg.4273"/>
<protein>
    <recommendedName>
        <fullName evidence="3">histidine kinase</fullName>
        <ecNumber evidence="3">2.7.13.3</ecNumber>
    </recommendedName>
</protein>
<dbReference type="Pfam" id="PF02518">
    <property type="entry name" value="HATPase_c"/>
    <property type="match status" value="1"/>
</dbReference>
<evidence type="ECO:0000259" key="14">
    <source>
        <dbReference type="PROSITE" id="PS50885"/>
    </source>
</evidence>
<dbReference type="SMART" id="SM00388">
    <property type="entry name" value="HisKA"/>
    <property type="match status" value="1"/>
</dbReference>
<organism evidence="15 16">
    <name type="scientific">Streptomyces xiamenensis</name>
    <dbReference type="NCBI Taxonomy" id="408015"/>
    <lineage>
        <taxon>Bacteria</taxon>
        <taxon>Bacillati</taxon>
        <taxon>Actinomycetota</taxon>
        <taxon>Actinomycetes</taxon>
        <taxon>Kitasatosporales</taxon>
        <taxon>Streptomycetaceae</taxon>
        <taxon>Streptomyces</taxon>
    </lineage>
</organism>
<dbReference type="GO" id="GO:0000155">
    <property type="term" value="F:phosphorelay sensor kinase activity"/>
    <property type="evidence" value="ECO:0007669"/>
    <property type="project" value="InterPro"/>
</dbReference>
<keyword evidence="4" id="KW-0597">Phosphoprotein</keyword>
<evidence type="ECO:0000256" key="10">
    <source>
        <dbReference type="ARBA" id="ARBA00023136"/>
    </source>
</evidence>
<evidence type="ECO:0000256" key="11">
    <source>
        <dbReference type="SAM" id="MobiDB-lite"/>
    </source>
</evidence>
<evidence type="ECO:0000256" key="2">
    <source>
        <dbReference type="ARBA" id="ARBA00004236"/>
    </source>
</evidence>
<dbReference type="SUPFAM" id="SSF55874">
    <property type="entry name" value="ATPase domain of HSP90 chaperone/DNA topoisomerase II/histidine kinase"/>
    <property type="match status" value="1"/>
</dbReference>
<dbReference type="PANTHER" id="PTHR45436:SF5">
    <property type="entry name" value="SENSOR HISTIDINE KINASE TRCS"/>
    <property type="match status" value="1"/>
</dbReference>
<evidence type="ECO:0000256" key="9">
    <source>
        <dbReference type="ARBA" id="ARBA00023012"/>
    </source>
</evidence>
<keyword evidence="9" id="KW-0902">Two-component regulatory system</keyword>
<dbReference type="AlphaFoldDB" id="A0A0F7FZD2"/>
<evidence type="ECO:0000256" key="1">
    <source>
        <dbReference type="ARBA" id="ARBA00000085"/>
    </source>
</evidence>
<dbReference type="CDD" id="cd00075">
    <property type="entry name" value="HATPase"/>
    <property type="match status" value="1"/>
</dbReference>
<keyword evidence="6 12" id="KW-0812">Transmembrane</keyword>
<evidence type="ECO:0000256" key="4">
    <source>
        <dbReference type="ARBA" id="ARBA00022553"/>
    </source>
</evidence>
<comment type="catalytic activity">
    <reaction evidence="1">
        <text>ATP + protein L-histidine = ADP + protein N-phospho-L-histidine.</text>
        <dbReference type="EC" id="2.7.13.3"/>
    </reaction>
</comment>
<accession>A0A0F7FZD2</accession>
<feature type="domain" description="Histidine kinase" evidence="13">
    <location>
        <begin position="273"/>
        <end position="482"/>
    </location>
</feature>
<dbReference type="STRING" id="408015.SXIM_42190"/>
<evidence type="ECO:0000313" key="15">
    <source>
        <dbReference type="EMBL" id="AKG45603.1"/>
    </source>
</evidence>
<feature type="transmembrane region" description="Helical" evidence="12">
    <location>
        <begin position="191"/>
        <end position="210"/>
    </location>
</feature>
<feature type="compositionally biased region" description="Acidic residues" evidence="11">
    <location>
        <begin position="112"/>
        <end position="125"/>
    </location>
</feature>
<proteinExistence type="predicted"/>
<feature type="transmembrane region" description="Helical" evidence="12">
    <location>
        <begin position="12"/>
        <end position="31"/>
    </location>
</feature>
<evidence type="ECO:0000256" key="3">
    <source>
        <dbReference type="ARBA" id="ARBA00012438"/>
    </source>
</evidence>
<feature type="domain" description="HAMP" evidence="14">
    <location>
        <begin position="211"/>
        <end position="265"/>
    </location>
</feature>
<dbReference type="Gene3D" id="3.30.565.10">
    <property type="entry name" value="Histidine kinase-like ATPase, C-terminal domain"/>
    <property type="match status" value="1"/>
</dbReference>
<evidence type="ECO:0000256" key="8">
    <source>
        <dbReference type="ARBA" id="ARBA00022989"/>
    </source>
</evidence>
<dbReference type="PROSITE" id="PS50885">
    <property type="entry name" value="HAMP"/>
    <property type="match status" value="1"/>
</dbReference>
<keyword evidence="7 15" id="KW-0418">Kinase</keyword>
<dbReference type="InterPro" id="IPR003660">
    <property type="entry name" value="HAMP_dom"/>
</dbReference>
<dbReference type="SMART" id="SM00387">
    <property type="entry name" value="HATPase_c"/>
    <property type="match status" value="1"/>
</dbReference>